<evidence type="ECO:0000256" key="1">
    <source>
        <dbReference type="ARBA" id="ARBA00004651"/>
    </source>
</evidence>
<keyword evidence="5 7" id="KW-1133">Transmembrane helix</keyword>
<feature type="transmembrane region" description="Helical" evidence="7">
    <location>
        <begin position="141"/>
        <end position="157"/>
    </location>
</feature>
<protein>
    <submittedName>
        <fullName evidence="8">ABC transporter permease</fullName>
    </submittedName>
</protein>
<feature type="transmembrane region" description="Helical" evidence="7">
    <location>
        <begin position="375"/>
        <end position="400"/>
    </location>
</feature>
<dbReference type="EMBL" id="AP022325">
    <property type="protein sequence ID" value="BBU47482.1"/>
    <property type="molecule type" value="Genomic_DNA"/>
</dbReference>
<keyword evidence="4 7" id="KW-0812">Transmembrane</keyword>
<comment type="subcellular location">
    <subcellularLocation>
        <location evidence="1">Cell membrane</location>
        <topology evidence="1">Multi-pass membrane protein</topology>
    </subcellularLocation>
</comment>
<dbReference type="PRINTS" id="PR01988">
    <property type="entry name" value="EXPORTERBACE"/>
</dbReference>
<feature type="transmembrane region" description="Helical" evidence="7">
    <location>
        <begin position="506"/>
        <end position="527"/>
    </location>
</feature>
<proteinExistence type="predicted"/>
<dbReference type="InterPro" id="IPR022324">
    <property type="entry name" value="Bacilysin_exporter_BacE_put"/>
</dbReference>
<sequence length="545" mass="65330">MTRYKFNNILKTKKVTFFILFLFSILILFYFLYSFNFKFSSYGLNLFLNYITNLFKFQSDDSTSFKENLWIINLRLLWITIKVVFSGSVLGLFLAFITSYFSVLNIRKKNYISFTIRVLIIFLRSFPILIAITLFSNIFKGQLIATIIFFYSTWLWMHRYFCDIIEASDTKSFWIHINLGQKRFKSFWLHIVINNKNKFIMHSLMSIESNLRWNSILGSIGIVGIGFLFKYYETKFEFLSISIIYIVIFIMFFELILFLLNKYLFVGILINKVNINTNKSLKYNYKKIIYLFLFLILLILLFWNLIDIYDYQTNWKLLWLWLKGFLNPDFSDILNKPSIYMIYLNVFKLTYTSLYIGSIFAFFISLFMSEKLFSIYIFLPFRFFITLLKTIPVIVYYILFSTFSDVNFALLSSLIIIIFRTLSKQFAEVINKTDISIIKHWITLGYSRFFIYKNILIMKNIKEIISLIAFEFEGTFRNVITYGIFANINLYLLVKSYEKFAEYGKIVPIFLPAIILYFLTEIVYLFIKINLKKKIFYLFLTKIKH</sequence>
<keyword evidence="9" id="KW-1185">Reference proteome</keyword>
<evidence type="ECO:0000256" key="4">
    <source>
        <dbReference type="ARBA" id="ARBA00022692"/>
    </source>
</evidence>
<dbReference type="PANTHER" id="PTHR30043:SF1">
    <property type="entry name" value="ABC TRANSPORT SYSTEM PERMEASE PROTEIN P69"/>
    <property type="match status" value="1"/>
</dbReference>
<evidence type="ECO:0000256" key="5">
    <source>
        <dbReference type="ARBA" id="ARBA00022989"/>
    </source>
</evidence>
<feature type="transmembrane region" description="Helical" evidence="7">
    <location>
        <begin position="211"/>
        <end position="232"/>
    </location>
</feature>
<accession>A0A809RT40</accession>
<organism evidence="8 9">
    <name type="scientific">Mycoplasmopsis felis</name>
    <dbReference type="NCBI Taxonomy" id="33923"/>
    <lineage>
        <taxon>Bacteria</taxon>
        <taxon>Bacillati</taxon>
        <taxon>Mycoplasmatota</taxon>
        <taxon>Mycoplasmoidales</taxon>
        <taxon>Metamycoplasmataceae</taxon>
        <taxon>Mycoplasmopsis</taxon>
    </lineage>
</organism>
<dbReference type="AlphaFoldDB" id="A0A809RT40"/>
<dbReference type="KEGG" id="mfel:JPM2_1750"/>
<reference evidence="8 9" key="1">
    <citation type="submission" date="2020-01" db="EMBL/GenBank/DDBJ databases">
        <title>Complete genome sequence of Mycoplasma felis strain Myco-2.</title>
        <authorList>
            <person name="Kinoshita Y."/>
            <person name="Niwa H."/>
            <person name="Uchida-Fujii E."/>
            <person name="Nukada T."/>
        </authorList>
    </citation>
    <scope>NUCLEOTIDE SEQUENCE [LARGE SCALE GENOMIC DNA]</scope>
    <source>
        <strain evidence="8 9">Myco-2</strain>
    </source>
</reference>
<dbReference type="GO" id="GO:0005886">
    <property type="term" value="C:plasma membrane"/>
    <property type="evidence" value="ECO:0007669"/>
    <property type="project" value="UniProtKB-SubCell"/>
</dbReference>
<dbReference type="SUPFAM" id="SSF161098">
    <property type="entry name" value="MetI-like"/>
    <property type="match status" value="2"/>
</dbReference>
<dbReference type="PANTHER" id="PTHR30043">
    <property type="entry name" value="PHOSPHONATES TRANSPORT SYSTEM PERMEASE PROTEIN"/>
    <property type="match status" value="1"/>
</dbReference>
<feature type="transmembrane region" description="Helical" evidence="7">
    <location>
        <begin position="349"/>
        <end position="368"/>
    </location>
</feature>
<feature type="transmembrane region" description="Helical" evidence="7">
    <location>
        <begin position="238"/>
        <end position="260"/>
    </location>
</feature>
<evidence type="ECO:0000256" key="2">
    <source>
        <dbReference type="ARBA" id="ARBA00022448"/>
    </source>
</evidence>
<evidence type="ECO:0000313" key="9">
    <source>
        <dbReference type="Proteomes" id="UP000464317"/>
    </source>
</evidence>
<keyword evidence="6 7" id="KW-0472">Membrane</keyword>
<evidence type="ECO:0000256" key="3">
    <source>
        <dbReference type="ARBA" id="ARBA00022475"/>
    </source>
</evidence>
<keyword evidence="2" id="KW-0813">Transport</keyword>
<feature type="transmembrane region" description="Helical" evidence="7">
    <location>
        <begin position="475"/>
        <end position="494"/>
    </location>
</feature>
<evidence type="ECO:0000256" key="6">
    <source>
        <dbReference type="ARBA" id="ARBA00023136"/>
    </source>
</evidence>
<feature type="transmembrane region" description="Helical" evidence="7">
    <location>
        <begin position="15"/>
        <end position="33"/>
    </location>
</feature>
<feature type="transmembrane region" description="Helical" evidence="7">
    <location>
        <begin position="288"/>
        <end position="306"/>
    </location>
</feature>
<evidence type="ECO:0000256" key="7">
    <source>
        <dbReference type="SAM" id="Phobius"/>
    </source>
</evidence>
<evidence type="ECO:0000313" key="8">
    <source>
        <dbReference type="EMBL" id="BBU47482.1"/>
    </source>
</evidence>
<gene>
    <name evidence="8" type="primary">phnB</name>
    <name evidence="8" type="ORF">JPM2_1750</name>
</gene>
<name>A0A809RT40_9BACT</name>
<keyword evidence="3" id="KW-1003">Cell membrane</keyword>
<feature type="transmembrane region" description="Helical" evidence="7">
    <location>
        <begin position="76"/>
        <end position="102"/>
    </location>
</feature>
<dbReference type="InterPro" id="IPR035906">
    <property type="entry name" value="MetI-like_sf"/>
</dbReference>
<dbReference type="Gene3D" id="1.10.3720.10">
    <property type="entry name" value="MetI-like"/>
    <property type="match status" value="1"/>
</dbReference>
<dbReference type="Proteomes" id="UP000464317">
    <property type="component" value="Chromosome"/>
</dbReference>
<feature type="transmembrane region" description="Helical" evidence="7">
    <location>
        <begin position="114"/>
        <end position="135"/>
    </location>
</feature>